<evidence type="ECO:0000259" key="2">
    <source>
        <dbReference type="Pfam" id="PF13968"/>
    </source>
</evidence>
<keyword evidence="4" id="KW-1185">Reference proteome</keyword>
<dbReference type="InterPro" id="IPR025315">
    <property type="entry name" value="DUF4220"/>
</dbReference>
<organism evidence="3">
    <name type="scientific">Oryza barthii</name>
    <dbReference type="NCBI Taxonomy" id="65489"/>
    <lineage>
        <taxon>Eukaryota</taxon>
        <taxon>Viridiplantae</taxon>
        <taxon>Streptophyta</taxon>
        <taxon>Embryophyta</taxon>
        <taxon>Tracheophyta</taxon>
        <taxon>Spermatophyta</taxon>
        <taxon>Magnoliopsida</taxon>
        <taxon>Liliopsida</taxon>
        <taxon>Poales</taxon>
        <taxon>Poaceae</taxon>
        <taxon>BOP clade</taxon>
        <taxon>Oryzoideae</taxon>
        <taxon>Oryzeae</taxon>
        <taxon>Oryzinae</taxon>
        <taxon>Oryza</taxon>
    </lineage>
</organism>
<feature type="transmembrane region" description="Helical" evidence="1">
    <location>
        <begin position="332"/>
        <end position="354"/>
    </location>
</feature>
<feature type="transmembrane region" description="Helical" evidence="1">
    <location>
        <begin position="366"/>
        <end position="387"/>
    </location>
</feature>
<keyword evidence="1" id="KW-0812">Transmembrane</keyword>
<evidence type="ECO:0000313" key="4">
    <source>
        <dbReference type="Proteomes" id="UP000026960"/>
    </source>
</evidence>
<dbReference type="Pfam" id="PF13968">
    <property type="entry name" value="DUF4220"/>
    <property type="match status" value="1"/>
</dbReference>
<evidence type="ECO:0000313" key="3">
    <source>
        <dbReference type="EnsemblPlants" id="OBART08G07050.1"/>
    </source>
</evidence>
<feature type="transmembrane region" description="Helical" evidence="1">
    <location>
        <begin position="302"/>
        <end position="320"/>
    </location>
</feature>
<feature type="transmembrane region" description="Helical" evidence="1">
    <location>
        <begin position="146"/>
        <end position="162"/>
    </location>
</feature>
<sequence>MFVDVWAAVRWWEEWQLRILVLLSLAVQWILLLAAPLRRYTIPQWCRKCIWLAYVGSDALAIYALATLFNRHAKASSGGNMKQADVLEILWAPVLLIHLGGQRELTAYNIEDNELWLRHAVTLVSQVAVALYAFYKSWPNSTDPRLLASAILLFVVGVFSFSEKPWAFRRARINRLAAVSALIRGTKKPPNKLTCCCNELDEDQENKLFEFIWSIFSCRCCCWLWMWSKRRKQKEEEEGRRRSDDNNSNNNNIKMLFSLKNKVHMILSDMSLFAAASDLKRRSADPEHDKDKLYKEILERPIGAEYYTIGWLSSAYGLIYTRSKVVWTPAYLAYHLLLVPAMHGAALTLFVVSHKRGRYNPTDIKTTYVLLCLTAAMDTLGVFVVAAVHMVMLWFSVPSLCEWVAQYNLIDAVLRRRKKPNRWLIKCASWFSCNEEYFLCEQGRGRDNMLYNKVAGYLIIDLVINNPETGLDVSTYRNLDISSSNWALGKLLQDHLTAPLFGKGTQVRETLLESFDKSVLLWHLATDLCFCLKTPPAPFNHREFRTEAISNYMAHLLKFRPDMLMTGTRQHLFTEATEHIQKILDKFTETLPASRYYNQTLAGAILDGELPEYPLIHEACQLARELLKIEQETLYELLYRVWLGMLFYSAAMCRGYLHAKSLGEGGEFLSFVWLLLSITGTRTLADKLQMCDQTLTYADKEDLLRAPSMMGKEHDWLS</sequence>
<keyword evidence="1" id="KW-0472">Membrane</keyword>
<dbReference type="eggNOG" id="ENOG502R67P">
    <property type="taxonomic scope" value="Eukaryota"/>
</dbReference>
<proteinExistence type="predicted"/>
<reference evidence="3" key="2">
    <citation type="submission" date="2015-03" db="UniProtKB">
        <authorList>
            <consortium name="EnsemblPlants"/>
        </authorList>
    </citation>
    <scope>IDENTIFICATION</scope>
</reference>
<dbReference type="AlphaFoldDB" id="A0A0D3GXR9"/>
<dbReference type="Gramene" id="OBART08G07050.1">
    <property type="protein sequence ID" value="OBART08G07050.1"/>
    <property type="gene ID" value="OBART08G07050"/>
</dbReference>
<dbReference type="Pfam" id="PF04578">
    <property type="entry name" value="DUF594"/>
    <property type="match status" value="1"/>
</dbReference>
<feature type="transmembrane region" description="Helical" evidence="1">
    <location>
        <begin position="15"/>
        <end position="37"/>
    </location>
</feature>
<dbReference type="PANTHER" id="PTHR31325">
    <property type="entry name" value="OS01G0798800 PROTEIN-RELATED"/>
    <property type="match status" value="1"/>
</dbReference>
<accession>A0A0D3GXR9</accession>
<dbReference type="InterPro" id="IPR007658">
    <property type="entry name" value="DUF594"/>
</dbReference>
<dbReference type="PaxDb" id="65489-OBART08G07050.1"/>
<evidence type="ECO:0000256" key="1">
    <source>
        <dbReference type="SAM" id="Phobius"/>
    </source>
</evidence>
<dbReference type="HOGENOM" id="CLU_009180_4_0_1"/>
<feature type="domain" description="DUF4220" evidence="2">
    <location>
        <begin position="51"/>
        <end position="423"/>
    </location>
</feature>
<name>A0A0D3GXR9_9ORYZ</name>
<feature type="transmembrane region" description="Helical" evidence="1">
    <location>
        <begin position="115"/>
        <end position="134"/>
    </location>
</feature>
<reference evidence="3" key="1">
    <citation type="journal article" date="2009" name="Rice">
        <title>De Novo Next Generation Sequencing of Plant Genomes.</title>
        <authorList>
            <person name="Rounsley S."/>
            <person name="Marri P.R."/>
            <person name="Yu Y."/>
            <person name="He R."/>
            <person name="Sisneros N."/>
            <person name="Goicoechea J.L."/>
            <person name="Lee S.J."/>
            <person name="Angelova A."/>
            <person name="Kudrna D."/>
            <person name="Luo M."/>
            <person name="Affourtit J."/>
            <person name="Desany B."/>
            <person name="Knight J."/>
            <person name="Niazi F."/>
            <person name="Egholm M."/>
            <person name="Wing R.A."/>
        </authorList>
    </citation>
    <scope>NUCLEOTIDE SEQUENCE [LARGE SCALE GENOMIC DNA]</scope>
    <source>
        <strain evidence="3">cv. IRGC 105608</strain>
    </source>
</reference>
<dbReference type="Proteomes" id="UP000026960">
    <property type="component" value="Chromosome 8"/>
</dbReference>
<feature type="transmembrane region" description="Helical" evidence="1">
    <location>
        <begin position="49"/>
        <end position="69"/>
    </location>
</feature>
<keyword evidence="1" id="KW-1133">Transmembrane helix</keyword>
<dbReference type="STRING" id="65489.A0A0D3GXR9"/>
<dbReference type="EnsemblPlants" id="OBART08G07050.1">
    <property type="protein sequence ID" value="OBART08G07050.1"/>
    <property type="gene ID" value="OBART08G07050"/>
</dbReference>
<protein>
    <recommendedName>
        <fullName evidence="2">DUF4220 domain-containing protein</fullName>
    </recommendedName>
</protein>